<dbReference type="GO" id="GO:0005524">
    <property type="term" value="F:ATP binding"/>
    <property type="evidence" value="ECO:0007669"/>
    <property type="project" value="UniProtKB-KW"/>
</dbReference>
<reference evidence="1 2" key="1">
    <citation type="submission" date="2020-02" db="EMBL/GenBank/DDBJ databases">
        <title>Complete genome sequence of the novel Campylobacter species Candidatus Campylobacter infans.</title>
        <authorList>
            <person name="Duim B."/>
            <person name="Zomer A."/>
            <person name="van der Graaf L."/>
            <person name="Wagenaar J."/>
        </authorList>
    </citation>
    <scope>NUCLEOTIDE SEQUENCE [LARGE SCALE GENOMIC DNA]</scope>
    <source>
        <strain evidence="1 2">19S00001</strain>
    </source>
</reference>
<accession>A0A7H9CHT7</accession>
<dbReference type="EMBL" id="CP049075">
    <property type="protein sequence ID" value="QLI05522.1"/>
    <property type="molecule type" value="Genomic_DNA"/>
</dbReference>
<keyword evidence="2" id="KW-1185">Reference proteome</keyword>
<dbReference type="SUPFAM" id="SSF52540">
    <property type="entry name" value="P-loop containing nucleoside triphosphate hydrolases"/>
    <property type="match status" value="1"/>
</dbReference>
<evidence type="ECO:0000313" key="2">
    <source>
        <dbReference type="Proteomes" id="UP000509414"/>
    </source>
</evidence>
<dbReference type="InterPro" id="IPR008533">
    <property type="entry name" value="DUF815"/>
</dbReference>
<organism evidence="1 2">
    <name type="scientific">Candidatus Campylobacter infans</name>
    <dbReference type="NCBI Taxonomy" id="2561898"/>
    <lineage>
        <taxon>Bacteria</taxon>
        <taxon>Pseudomonadati</taxon>
        <taxon>Campylobacterota</taxon>
        <taxon>Epsilonproteobacteria</taxon>
        <taxon>Campylobacterales</taxon>
        <taxon>Campylobacteraceae</taxon>
        <taxon>Campylobacter</taxon>
    </lineage>
</organism>
<gene>
    <name evidence="1" type="ORF">CINF_1017</name>
</gene>
<sequence length="252" mass="29005">MKINWQNTKAAIMRNSKLKAVENIAFTHLDDLYGLNTQKNELLANTIKFIKNGANNANHALLWGEMGCGKSSLVRAVFCKFMNENLRLIELGKEELKNLHKVLKAAKKAPNYRFIVFCDDFSFELGDKGISQIKRLLEGSIEASPENVLFYATTNRKHIIKQEPNSDDYITMRENSRESLSLADRFGLHLSFYELEMNEYLNIIDNLFNIKILNAQKIKKLHNESMNYASIKGIRSARTAMQFYKANKDKND</sequence>
<keyword evidence="1" id="KW-0547">Nucleotide-binding</keyword>
<dbReference type="AlphaFoldDB" id="A0A7H9CHT7"/>
<dbReference type="RefSeq" id="WP_179974729.1">
    <property type="nucleotide sequence ID" value="NZ_CP049075.1"/>
</dbReference>
<dbReference type="Proteomes" id="UP000509414">
    <property type="component" value="Chromosome"/>
</dbReference>
<dbReference type="PANTHER" id="PTHR42935">
    <property type="entry name" value="SLR0930 PROTEIN"/>
    <property type="match status" value="1"/>
</dbReference>
<dbReference type="Pfam" id="PF05673">
    <property type="entry name" value="DUF815"/>
    <property type="match status" value="1"/>
</dbReference>
<keyword evidence="1" id="KW-0067">ATP-binding</keyword>
<dbReference type="Gene3D" id="3.40.50.300">
    <property type="entry name" value="P-loop containing nucleotide triphosphate hydrolases"/>
    <property type="match status" value="1"/>
</dbReference>
<protein>
    <submittedName>
        <fullName evidence="1">ATP-binding protein (AAA, DUF815 domains)</fullName>
    </submittedName>
</protein>
<name>A0A7H9CHT7_9BACT</name>
<dbReference type="PANTHER" id="PTHR42935:SF1">
    <property type="entry name" value="SLR0930 PROTEIN"/>
    <property type="match status" value="1"/>
</dbReference>
<dbReference type="InterPro" id="IPR027417">
    <property type="entry name" value="P-loop_NTPase"/>
</dbReference>
<dbReference type="KEGG" id="cinf:CINF_1017"/>
<evidence type="ECO:0000313" key="1">
    <source>
        <dbReference type="EMBL" id="QLI05522.1"/>
    </source>
</evidence>
<proteinExistence type="predicted"/>